<keyword evidence="1" id="KW-1185">Reference proteome</keyword>
<dbReference type="AlphaFoldDB" id="A0A7I4YU68"/>
<dbReference type="WBParaSite" id="HCON_00147770-00001">
    <property type="protein sequence ID" value="HCON_00147770-00001"/>
    <property type="gene ID" value="HCON_00147770"/>
</dbReference>
<sequence length="79" mass="9437">MLRDALTFPDKGRKEGLRTNNLHKLRSLNCRSLFRRAPYSEQLLWHDLVGCFTLIHLRLVCLVHRTAHKRTVIVMEWRV</sequence>
<proteinExistence type="predicted"/>
<dbReference type="Proteomes" id="UP000025227">
    <property type="component" value="Unplaced"/>
</dbReference>
<name>A0A7I4YU68_HAECO</name>
<organism evidence="1 2">
    <name type="scientific">Haemonchus contortus</name>
    <name type="common">Barber pole worm</name>
    <dbReference type="NCBI Taxonomy" id="6289"/>
    <lineage>
        <taxon>Eukaryota</taxon>
        <taxon>Metazoa</taxon>
        <taxon>Ecdysozoa</taxon>
        <taxon>Nematoda</taxon>
        <taxon>Chromadorea</taxon>
        <taxon>Rhabditida</taxon>
        <taxon>Rhabditina</taxon>
        <taxon>Rhabditomorpha</taxon>
        <taxon>Strongyloidea</taxon>
        <taxon>Trichostrongylidae</taxon>
        <taxon>Haemonchus</taxon>
    </lineage>
</organism>
<evidence type="ECO:0000313" key="2">
    <source>
        <dbReference type="WBParaSite" id="HCON_00147770-00001"/>
    </source>
</evidence>
<accession>A0A7I4YU68</accession>
<evidence type="ECO:0000313" key="1">
    <source>
        <dbReference type="Proteomes" id="UP000025227"/>
    </source>
</evidence>
<reference evidence="2" key="1">
    <citation type="submission" date="2020-12" db="UniProtKB">
        <authorList>
            <consortium name="WormBaseParasite"/>
        </authorList>
    </citation>
    <scope>IDENTIFICATION</scope>
    <source>
        <strain evidence="2">MHco3</strain>
    </source>
</reference>
<protein>
    <submittedName>
        <fullName evidence="2">Uncharacterized protein</fullName>
    </submittedName>
</protein>